<dbReference type="Pfam" id="PF13411">
    <property type="entry name" value="MerR_1"/>
    <property type="match status" value="1"/>
</dbReference>
<protein>
    <submittedName>
        <fullName evidence="6">DNA-binding transcriptional MerR regulator</fullName>
    </submittedName>
</protein>
<comment type="caution">
    <text evidence="6">The sequence shown here is derived from an EMBL/GenBank/DDBJ whole genome shotgun (WGS) entry which is preliminary data.</text>
</comment>
<evidence type="ECO:0000256" key="1">
    <source>
        <dbReference type="ARBA" id="ARBA00022491"/>
    </source>
</evidence>
<keyword evidence="1" id="KW-0678">Repressor</keyword>
<dbReference type="PROSITE" id="PS50937">
    <property type="entry name" value="HTH_MERR_2"/>
    <property type="match status" value="1"/>
</dbReference>
<evidence type="ECO:0000313" key="6">
    <source>
        <dbReference type="EMBL" id="MBB4678212.1"/>
    </source>
</evidence>
<dbReference type="InterPro" id="IPR009061">
    <property type="entry name" value="DNA-bd_dom_put_sf"/>
</dbReference>
<evidence type="ECO:0000256" key="4">
    <source>
        <dbReference type="ARBA" id="ARBA00023163"/>
    </source>
</evidence>
<feature type="domain" description="HTH merR-type" evidence="5">
    <location>
        <begin position="6"/>
        <end position="74"/>
    </location>
</feature>
<gene>
    <name evidence="6" type="ORF">HNR67_004330</name>
</gene>
<dbReference type="SMART" id="SM00422">
    <property type="entry name" value="HTH_MERR"/>
    <property type="match status" value="1"/>
</dbReference>
<evidence type="ECO:0000313" key="7">
    <source>
        <dbReference type="Proteomes" id="UP000533598"/>
    </source>
</evidence>
<reference evidence="6 7" key="1">
    <citation type="submission" date="2020-08" db="EMBL/GenBank/DDBJ databases">
        <title>Sequencing the genomes of 1000 actinobacteria strains.</title>
        <authorList>
            <person name="Klenk H.-P."/>
        </authorList>
    </citation>
    <scope>NUCLEOTIDE SEQUENCE [LARGE SCALE GENOMIC DNA]</scope>
    <source>
        <strain evidence="6 7">DSM 44230</strain>
    </source>
</reference>
<dbReference type="PANTHER" id="PTHR30204:SF69">
    <property type="entry name" value="MERR-FAMILY TRANSCRIPTIONAL REGULATOR"/>
    <property type="match status" value="1"/>
</dbReference>
<keyword evidence="2" id="KW-0805">Transcription regulation</keyword>
<accession>A0A7W7CC00</accession>
<dbReference type="Gene3D" id="1.10.1660.10">
    <property type="match status" value="1"/>
</dbReference>
<evidence type="ECO:0000256" key="2">
    <source>
        <dbReference type="ARBA" id="ARBA00023015"/>
    </source>
</evidence>
<sequence length="132" mass="15434">MLVDKLCSIRTTADHFDLPVSTLHYWERRGLITPHRRGGRRYYDTDQLYRIAAIRHWRDIGRFSLEEIGVLLAGRTATHDWLDTVSARISLVDKEIKQLERTGAYLRHLLTCRQDVPERCATFRAEQEIPSA</sequence>
<dbReference type="GO" id="GO:0003677">
    <property type="term" value="F:DNA binding"/>
    <property type="evidence" value="ECO:0007669"/>
    <property type="project" value="UniProtKB-KW"/>
</dbReference>
<proteinExistence type="predicted"/>
<evidence type="ECO:0000259" key="5">
    <source>
        <dbReference type="PROSITE" id="PS50937"/>
    </source>
</evidence>
<dbReference type="InterPro" id="IPR000551">
    <property type="entry name" value="MerR-type_HTH_dom"/>
</dbReference>
<dbReference type="InterPro" id="IPR047057">
    <property type="entry name" value="MerR_fam"/>
</dbReference>
<dbReference type="GO" id="GO:0003700">
    <property type="term" value="F:DNA-binding transcription factor activity"/>
    <property type="evidence" value="ECO:0007669"/>
    <property type="project" value="InterPro"/>
</dbReference>
<name>A0A7W7CC00_9PSEU</name>
<keyword evidence="7" id="KW-1185">Reference proteome</keyword>
<keyword evidence="3 6" id="KW-0238">DNA-binding</keyword>
<organism evidence="6 7">
    <name type="scientific">Crossiella cryophila</name>
    <dbReference type="NCBI Taxonomy" id="43355"/>
    <lineage>
        <taxon>Bacteria</taxon>
        <taxon>Bacillati</taxon>
        <taxon>Actinomycetota</taxon>
        <taxon>Actinomycetes</taxon>
        <taxon>Pseudonocardiales</taxon>
        <taxon>Pseudonocardiaceae</taxon>
        <taxon>Crossiella</taxon>
    </lineage>
</organism>
<dbReference type="RefSeq" id="WP_312987782.1">
    <property type="nucleotide sequence ID" value="NZ_BAAAUI010000004.1"/>
</dbReference>
<dbReference type="Proteomes" id="UP000533598">
    <property type="component" value="Unassembled WGS sequence"/>
</dbReference>
<dbReference type="EMBL" id="JACHMH010000001">
    <property type="protein sequence ID" value="MBB4678212.1"/>
    <property type="molecule type" value="Genomic_DNA"/>
</dbReference>
<dbReference type="PANTHER" id="PTHR30204">
    <property type="entry name" value="REDOX-CYCLING DRUG-SENSING TRANSCRIPTIONAL ACTIVATOR SOXR"/>
    <property type="match status" value="1"/>
</dbReference>
<keyword evidence="4" id="KW-0804">Transcription</keyword>
<dbReference type="SUPFAM" id="SSF46955">
    <property type="entry name" value="Putative DNA-binding domain"/>
    <property type="match status" value="1"/>
</dbReference>
<dbReference type="AlphaFoldDB" id="A0A7W7CC00"/>
<evidence type="ECO:0000256" key="3">
    <source>
        <dbReference type="ARBA" id="ARBA00023125"/>
    </source>
</evidence>